<dbReference type="InterPro" id="IPR006076">
    <property type="entry name" value="FAD-dep_OxRdtase"/>
</dbReference>
<dbReference type="PANTHER" id="PTHR11985:SF15">
    <property type="entry name" value="GLYCEROL-3-PHOSPHATE DEHYDROGENASE, MITOCHONDRIAL"/>
    <property type="match status" value="1"/>
</dbReference>
<evidence type="ECO:0000256" key="1">
    <source>
        <dbReference type="ARBA" id="ARBA00001974"/>
    </source>
</evidence>
<dbReference type="InterPro" id="IPR000447">
    <property type="entry name" value="G3P_DH_FAD-dep"/>
</dbReference>
<feature type="domain" description="Alpha-glycerophosphate oxidase C-terminal" evidence="10">
    <location>
        <begin position="553"/>
        <end position="671"/>
    </location>
</feature>
<dbReference type="Gene3D" id="3.50.50.60">
    <property type="entry name" value="FAD/NAD(P)-binding domain"/>
    <property type="match status" value="1"/>
</dbReference>
<evidence type="ECO:0000256" key="5">
    <source>
        <dbReference type="ARBA" id="ARBA00022827"/>
    </source>
</evidence>
<evidence type="ECO:0000256" key="4">
    <source>
        <dbReference type="ARBA" id="ARBA00022630"/>
    </source>
</evidence>
<dbReference type="GO" id="GO:0004368">
    <property type="term" value="F:glycerol-3-phosphate dehydrogenase (quinone) activity"/>
    <property type="evidence" value="ECO:0007669"/>
    <property type="project" value="UniProtKB-EC"/>
</dbReference>
<evidence type="ECO:0000259" key="9">
    <source>
        <dbReference type="Pfam" id="PF01266"/>
    </source>
</evidence>
<comment type="catalytic activity">
    <reaction evidence="7">
        <text>a quinone + sn-glycerol 3-phosphate = dihydroxyacetone phosphate + a quinol</text>
        <dbReference type="Rhea" id="RHEA:18977"/>
        <dbReference type="ChEBI" id="CHEBI:24646"/>
        <dbReference type="ChEBI" id="CHEBI:57597"/>
        <dbReference type="ChEBI" id="CHEBI:57642"/>
        <dbReference type="ChEBI" id="CHEBI:132124"/>
        <dbReference type="EC" id="1.1.5.3"/>
    </reaction>
</comment>
<evidence type="ECO:0000259" key="10">
    <source>
        <dbReference type="Pfam" id="PF16901"/>
    </source>
</evidence>
<dbReference type="Pfam" id="PF16901">
    <property type="entry name" value="DAO_C"/>
    <property type="match status" value="1"/>
</dbReference>
<evidence type="ECO:0000256" key="6">
    <source>
        <dbReference type="ARBA" id="ARBA00023002"/>
    </source>
</evidence>
<accession>A0A7S0TBU6</accession>
<sequence length="836" mass="93481">MLRVVLSNLRKYKLTFIGCGGIICVSGFKSWSNRNVESINTSNPHINYWRKQSEKVIDVNSVPSRKKQLFELQRRCRSSTEHYSSVVALPDEIEASDVKPEYDVLVIGGGATGTGIALDAVTRGLSVALVEGNDFASGTSSRSTKLIHGGVRYLENAITKLDVDAYKLVKEAILERRHLINLTPHLSFALPIIIPVYDEYFLRGCFSLVKHYIGLKIYEAMAGRDGLLCPTYYLSSPHARQLFPHLKQPDLCGTIVYFDGLHNDSRMCLNIALTAANYGANVANYVKVVDFIKENNPSVDDYAQQKIIGVRLRDSLTGNEWNTFAKVVVNATGCSVDRVRALDNSKLTHSDDLIKPSRGTHIVLPASFSSQNYGMLIPKTKDGRVAFLLPFEGVTVAGTTDVPIEHEQIPYDERVQLIEPKQDEVEMIIDELNQYLDVPVSQSDVDAVWSGIRPLSVIPSDYVHKVIHGTNPINYIQQPENNPASATTTASTTNTSNGRSTAEISRHHLIELSNSGLVTICGGKWTTYRAMAEDVVDVVRELHPEIGRRSTDCVTKVVKLIGSADWTHSVTAILERHQIPAETAEHLSKNYGDKSFIVGNLFLSKWSKLLAGGYPYCMAEVVYASEHEMAQTPIDVLSRRTRLAQLNKAAAEYALPMVINIMGEVHDWNVRKRVAHYHDSMEFLRTMHVKDRHKWGRSRHTLNYARRVVETVLNGPSMTDEAIQFVIDRFWDYYNANNAEADAGSNSSTGNSHNDGDVDAEQDNKKFHQQSRQLFEGCISRAQCLSLAYEFSNVFGDDRVIDALMFTGQQQLGLYEILVSCAACASHRELFESNYY</sequence>
<comment type="cofactor">
    <cofactor evidence="1 7">
        <name>FAD</name>
        <dbReference type="ChEBI" id="CHEBI:57692"/>
    </cofactor>
</comment>
<dbReference type="PROSITE" id="PS00978">
    <property type="entry name" value="FAD_G3PDH_2"/>
    <property type="match status" value="1"/>
</dbReference>
<feature type="domain" description="FAD dependent oxidoreductase" evidence="9">
    <location>
        <begin position="103"/>
        <end position="462"/>
    </location>
</feature>
<dbReference type="AlphaFoldDB" id="A0A7S0TBU6"/>
<feature type="region of interest" description="Disordered" evidence="8">
    <location>
        <begin position="475"/>
        <end position="501"/>
    </location>
</feature>
<dbReference type="EC" id="1.1.5.3" evidence="3 7"/>
<dbReference type="PROSITE" id="PS00977">
    <property type="entry name" value="FAD_G3PDH_1"/>
    <property type="match status" value="1"/>
</dbReference>
<organism evidence="11">
    <name type="scientific">Elphidium margaritaceum</name>
    <dbReference type="NCBI Taxonomy" id="933848"/>
    <lineage>
        <taxon>Eukaryota</taxon>
        <taxon>Sar</taxon>
        <taxon>Rhizaria</taxon>
        <taxon>Retaria</taxon>
        <taxon>Foraminifera</taxon>
        <taxon>Rotaliida</taxon>
        <taxon>Elphidiidae</taxon>
        <taxon>Elphidium</taxon>
    </lineage>
</organism>
<dbReference type="Gene3D" id="1.10.8.870">
    <property type="entry name" value="Alpha-glycerophosphate oxidase, cap domain"/>
    <property type="match status" value="1"/>
</dbReference>
<dbReference type="PANTHER" id="PTHR11985">
    <property type="entry name" value="GLYCEROL-3-PHOSPHATE DEHYDROGENASE"/>
    <property type="match status" value="1"/>
</dbReference>
<dbReference type="GO" id="GO:0006072">
    <property type="term" value="P:glycerol-3-phosphate metabolic process"/>
    <property type="evidence" value="ECO:0007669"/>
    <property type="project" value="UniProtKB-UniRule"/>
</dbReference>
<comment type="similarity">
    <text evidence="2 7">Belongs to the FAD-dependent glycerol-3-phosphate dehydrogenase family.</text>
</comment>
<dbReference type="InterPro" id="IPR036188">
    <property type="entry name" value="FAD/NAD-bd_sf"/>
</dbReference>
<keyword evidence="6 7" id="KW-0560">Oxidoreductase</keyword>
<keyword evidence="5" id="KW-0274">FAD</keyword>
<dbReference type="GO" id="GO:0005739">
    <property type="term" value="C:mitochondrion"/>
    <property type="evidence" value="ECO:0007669"/>
    <property type="project" value="TreeGrafter"/>
</dbReference>
<dbReference type="InterPro" id="IPR031656">
    <property type="entry name" value="DAO_C"/>
</dbReference>
<name>A0A7S0TBU6_9EUKA</name>
<dbReference type="PRINTS" id="PR01001">
    <property type="entry name" value="FADG3PDH"/>
</dbReference>
<evidence type="ECO:0000256" key="3">
    <source>
        <dbReference type="ARBA" id="ARBA00013029"/>
    </source>
</evidence>
<evidence type="ECO:0000256" key="7">
    <source>
        <dbReference type="RuleBase" id="RU361217"/>
    </source>
</evidence>
<reference evidence="11" key="1">
    <citation type="submission" date="2021-01" db="EMBL/GenBank/DDBJ databases">
        <authorList>
            <person name="Corre E."/>
            <person name="Pelletier E."/>
            <person name="Niang G."/>
            <person name="Scheremetjew M."/>
            <person name="Finn R."/>
            <person name="Kale V."/>
            <person name="Holt S."/>
            <person name="Cochrane G."/>
            <person name="Meng A."/>
            <person name="Brown T."/>
            <person name="Cohen L."/>
        </authorList>
    </citation>
    <scope>NUCLEOTIDE SEQUENCE</scope>
</reference>
<protein>
    <recommendedName>
        <fullName evidence="3 7">Glycerol-3-phosphate dehydrogenase</fullName>
        <ecNumber evidence="3 7">1.1.5.3</ecNumber>
    </recommendedName>
</protein>
<dbReference type="Gene3D" id="3.30.9.10">
    <property type="entry name" value="D-Amino Acid Oxidase, subunit A, domain 2"/>
    <property type="match status" value="1"/>
</dbReference>
<dbReference type="InterPro" id="IPR038299">
    <property type="entry name" value="DAO_C_sf"/>
</dbReference>
<evidence type="ECO:0000256" key="2">
    <source>
        <dbReference type="ARBA" id="ARBA00007330"/>
    </source>
</evidence>
<dbReference type="Pfam" id="PF01266">
    <property type="entry name" value="DAO"/>
    <property type="match status" value="1"/>
</dbReference>
<feature type="compositionally biased region" description="Low complexity" evidence="8">
    <location>
        <begin position="481"/>
        <end position="501"/>
    </location>
</feature>
<evidence type="ECO:0000256" key="8">
    <source>
        <dbReference type="SAM" id="MobiDB-lite"/>
    </source>
</evidence>
<gene>
    <name evidence="11" type="ORF">EMAR1385_LOCUS552</name>
</gene>
<dbReference type="EMBL" id="HBFI01000764">
    <property type="protein sequence ID" value="CAD8731673.1"/>
    <property type="molecule type" value="Transcribed_RNA"/>
</dbReference>
<dbReference type="SUPFAM" id="SSF51905">
    <property type="entry name" value="FAD/NAD(P)-binding domain"/>
    <property type="match status" value="1"/>
</dbReference>
<proteinExistence type="inferred from homology"/>
<evidence type="ECO:0000313" key="11">
    <source>
        <dbReference type="EMBL" id="CAD8731673.1"/>
    </source>
</evidence>
<keyword evidence="4 7" id="KW-0285">Flavoprotein</keyword>